<dbReference type="GO" id="GO:0070273">
    <property type="term" value="F:phosphatidylinositol-4-phosphate binding"/>
    <property type="evidence" value="ECO:0007669"/>
    <property type="project" value="InterPro"/>
</dbReference>
<name>A0A8H6XN42_9AGAR</name>
<dbReference type="GO" id="GO:0005802">
    <property type="term" value="C:trans-Golgi network"/>
    <property type="evidence" value="ECO:0007669"/>
    <property type="project" value="TreeGrafter"/>
</dbReference>
<comment type="similarity">
    <text evidence="2">Belongs to the GOLPH3/VPS74 family.</text>
</comment>
<dbReference type="GO" id="GO:0031985">
    <property type="term" value="C:Golgi cisterna"/>
    <property type="evidence" value="ECO:0007669"/>
    <property type="project" value="TreeGrafter"/>
</dbReference>
<dbReference type="OrthoDB" id="2189106at2759"/>
<accession>A0A8H6XN42</accession>
<keyword evidence="5 6" id="KW-0472">Membrane</keyword>
<sequence length="117" mass="13224">MMKQTADAGEKMDVGTLIDLLSGETWYALKIGLQIKQVRERLAKGLVGKGVLRMEKRNFLLFDMATHPVVSCPSFDLWFLFLFSSLARSAGEETFTALAAIPWVWILAPCCIRTERR</sequence>
<dbReference type="PANTHER" id="PTHR12704:SF2">
    <property type="entry name" value="GOLGI PHOSPHOPROTEIN 3 HOMOLOG SAURON"/>
    <property type="match status" value="1"/>
</dbReference>
<evidence type="ECO:0000256" key="6">
    <source>
        <dbReference type="SAM" id="Phobius"/>
    </source>
</evidence>
<keyword evidence="4" id="KW-0446">Lipid-binding</keyword>
<evidence type="ECO:0000256" key="4">
    <source>
        <dbReference type="ARBA" id="ARBA00023121"/>
    </source>
</evidence>
<reference evidence="7" key="1">
    <citation type="submission" date="2020-05" db="EMBL/GenBank/DDBJ databases">
        <title>Mycena genomes resolve the evolution of fungal bioluminescence.</title>
        <authorList>
            <person name="Tsai I.J."/>
        </authorList>
    </citation>
    <scope>NUCLEOTIDE SEQUENCE</scope>
    <source>
        <strain evidence="7">CCC161011</strain>
    </source>
</reference>
<dbReference type="InterPro" id="IPR008628">
    <property type="entry name" value="GPP34-like"/>
</dbReference>
<dbReference type="GO" id="GO:0005829">
    <property type="term" value="C:cytosol"/>
    <property type="evidence" value="ECO:0007669"/>
    <property type="project" value="TreeGrafter"/>
</dbReference>
<protein>
    <submittedName>
        <fullName evidence="7">GPP34-domain-containing protein</fullName>
    </submittedName>
</protein>
<evidence type="ECO:0000256" key="2">
    <source>
        <dbReference type="ARBA" id="ARBA00007284"/>
    </source>
</evidence>
<gene>
    <name evidence="7" type="ORF">MVEN_01698400</name>
</gene>
<dbReference type="GO" id="GO:0000139">
    <property type="term" value="C:Golgi membrane"/>
    <property type="evidence" value="ECO:0007669"/>
    <property type="project" value="UniProtKB-SubCell"/>
</dbReference>
<evidence type="ECO:0000256" key="5">
    <source>
        <dbReference type="ARBA" id="ARBA00023136"/>
    </source>
</evidence>
<proteinExistence type="inferred from homology"/>
<feature type="transmembrane region" description="Helical" evidence="6">
    <location>
        <begin position="59"/>
        <end position="83"/>
    </location>
</feature>
<keyword evidence="6" id="KW-0812">Transmembrane</keyword>
<evidence type="ECO:0000256" key="3">
    <source>
        <dbReference type="ARBA" id="ARBA00023034"/>
    </source>
</evidence>
<evidence type="ECO:0000313" key="8">
    <source>
        <dbReference type="Proteomes" id="UP000620124"/>
    </source>
</evidence>
<organism evidence="7 8">
    <name type="scientific">Mycena venus</name>
    <dbReference type="NCBI Taxonomy" id="2733690"/>
    <lineage>
        <taxon>Eukaryota</taxon>
        <taxon>Fungi</taxon>
        <taxon>Dikarya</taxon>
        <taxon>Basidiomycota</taxon>
        <taxon>Agaricomycotina</taxon>
        <taxon>Agaricomycetes</taxon>
        <taxon>Agaricomycetidae</taxon>
        <taxon>Agaricales</taxon>
        <taxon>Marasmiineae</taxon>
        <taxon>Mycenaceae</taxon>
        <taxon>Mycena</taxon>
    </lineage>
</organism>
<keyword evidence="8" id="KW-1185">Reference proteome</keyword>
<dbReference type="EMBL" id="JACAZI010000015">
    <property type="protein sequence ID" value="KAF7344087.1"/>
    <property type="molecule type" value="Genomic_DNA"/>
</dbReference>
<keyword evidence="3" id="KW-0333">Golgi apparatus</keyword>
<dbReference type="PANTHER" id="PTHR12704">
    <property type="entry name" value="TRANS-GOLGI PROTEIN GMX33"/>
    <property type="match status" value="1"/>
</dbReference>
<dbReference type="Pfam" id="PF05719">
    <property type="entry name" value="GPP34"/>
    <property type="match status" value="1"/>
</dbReference>
<dbReference type="GO" id="GO:0007030">
    <property type="term" value="P:Golgi organization"/>
    <property type="evidence" value="ECO:0007669"/>
    <property type="project" value="TreeGrafter"/>
</dbReference>
<evidence type="ECO:0000256" key="1">
    <source>
        <dbReference type="ARBA" id="ARBA00004255"/>
    </source>
</evidence>
<keyword evidence="6" id="KW-1133">Transmembrane helix</keyword>
<dbReference type="InterPro" id="IPR038261">
    <property type="entry name" value="GPP34-like_sf"/>
</dbReference>
<dbReference type="Proteomes" id="UP000620124">
    <property type="component" value="Unassembled WGS sequence"/>
</dbReference>
<comment type="subcellular location">
    <subcellularLocation>
        <location evidence="1">Golgi apparatus membrane</location>
        <topology evidence="1">Peripheral membrane protein</topology>
        <orientation evidence="1">Cytoplasmic side</orientation>
    </subcellularLocation>
</comment>
<dbReference type="GO" id="GO:0006890">
    <property type="term" value="P:retrograde vesicle-mediated transport, Golgi to endoplasmic reticulum"/>
    <property type="evidence" value="ECO:0007669"/>
    <property type="project" value="TreeGrafter"/>
</dbReference>
<dbReference type="GO" id="GO:0043001">
    <property type="term" value="P:Golgi to plasma membrane protein transport"/>
    <property type="evidence" value="ECO:0007669"/>
    <property type="project" value="TreeGrafter"/>
</dbReference>
<dbReference type="GO" id="GO:0048194">
    <property type="term" value="P:Golgi vesicle budding"/>
    <property type="evidence" value="ECO:0007669"/>
    <property type="project" value="TreeGrafter"/>
</dbReference>
<comment type="caution">
    <text evidence="7">The sequence shown here is derived from an EMBL/GenBank/DDBJ whole genome shotgun (WGS) entry which is preliminary data.</text>
</comment>
<evidence type="ECO:0000313" key="7">
    <source>
        <dbReference type="EMBL" id="KAF7344087.1"/>
    </source>
</evidence>
<dbReference type="AlphaFoldDB" id="A0A8H6XN42"/>
<dbReference type="Gene3D" id="1.10.3630.10">
    <property type="entry name" value="yeast vps74-n-term truncation variant domain like"/>
    <property type="match status" value="1"/>
</dbReference>
<feature type="transmembrane region" description="Helical" evidence="6">
    <location>
        <begin position="95"/>
        <end position="112"/>
    </location>
</feature>